<dbReference type="Proteomes" id="UP000494214">
    <property type="component" value="Unassembled WGS sequence"/>
</dbReference>
<keyword evidence="12" id="KW-1185">Reference proteome</keyword>
<feature type="domain" description="PII-uridylyltransferase/Glutamine-synthetase adenylyltransferase" evidence="10">
    <location>
        <begin position="835"/>
        <end position="928"/>
    </location>
</feature>
<dbReference type="SUPFAM" id="SSF81593">
    <property type="entry name" value="Nucleotidyltransferase substrate binding subunit/domain"/>
    <property type="match status" value="2"/>
</dbReference>
<protein>
    <recommendedName>
        <fullName evidence="7">Bifunctional glutamine synthetase adenylyltransferase/adenylyl-removing enzyme</fullName>
    </recommendedName>
    <alternativeName>
        <fullName evidence="7">ATP:glutamine synthetase adenylyltransferase</fullName>
    </alternativeName>
    <alternativeName>
        <fullName evidence="7">ATase</fullName>
    </alternativeName>
    <domain>
        <recommendedName>
            <fullName evidence="7">Glutamine synthetase adenylyl-L-tyrosine phosphorylase</fullName>
            <ecNumber evidence="7">2.7.7.89</ecNumber>
        </recommendedName>
        <alternativeName>
            <fullName evidence="7">Adenylyl removase</fullName>
            <shortName evidence="7">AR</shortName>
            <shortName evidence="7">AT-N</shortName>
        </alternativeName>
    </domain>
    <domain>
        <recommendedName>
            <fullName evidence="7">Glutamine synthetase adenylyl transferase</fullName>
            <ecNumber evidence="7">2.7.7.42</ecNumber>
        </recommendedName>
        <alternativeName>
            <fullName evidence="7">Adenylyl transferase</fullName>
            <shortName evidence="7">AT</shortName>
            <shortName evidence="7">AT-C</shortName>
        </alternativeName>
    </domain>
</protein>
<evidence type="ECO:0000313" key="11">
    <source>
        <dbReference type="EMBL" id="CAB3727403.1"/>
    </source>
</evidence>
<evidence type="ECO:0000256" key="2">
    <source>
        <dbReference type="ARBA" id="ARBA00022695"/>
    </source>
</evidence>
<dbReference type="GO" id="GO:0008882">
    <property type="term" value="F:[glutamate-ammonia-ligase] adenylyltransferase activity"/>
    <property type="evidence" value="ECO:0007669"/>
    <property type="project" value="UniProtKB-UniRule"/>
</dbReference>
<dbReference type="PANTHER" id="PTHR30621:SF0">
    <property type="entry name" value="BIFUNCTIONAL GLUTAMINE SYNTHETASE ADENYLYLTRANSFERASE_ADENYLYL-REMOVING ENZYME"/>
    <property type="match status" value="1"/>
</dbReference>
<dbReference type="SUPFAM" id="SSF81301">
    <property type="entry name" value="Nucleotidyltransferase"/>
    <property type="match status" value="2"/>
</dbReference>
<evidence type="ECO:0000313" key="12">
    <source>
        <dbReference type="Proteomes" id="UP000494214"/>
    </source>
</evidence>
<keyword evidence="4 7" id="KW-0067">ATP-binding</keyword>
<dbReference type="Pfam" id="PF08335">
    <property type="entry name" value="GlnD_UR_UTase"/>
    <property type="match status" value="2"/>
</dbReference>
<feature type="domain" description="Glutamate-ammonia ligase adenylyltransferase repeated" evidence="9">
    <location>
        <begin position="28"/>
        <end position="266"/>
    </location>
</feature>
<keyword evidence="6 7" id="KW-0511">Multifunctional enzyme</keyword>
<feature type="region of interest" description="Disordered" evidence="8">
    <location>
        <begin position="457"/>
        <end position="481"/>
    </location>
</feature>
<dbReference type="HAMAP" id="MF_00802">
    <property type="entry name" value="GlnE"/>
    <property type="match status" value="1"/>
</dbReference>
<keyword evidence="5 7" id="KW-0460">Magnesium</keyword>
<evidence type="ECO:0000256" key="5">
    <source>
        <dbReference type="ARBA" id="ARBA00022842"/>
    </source>
</evidence>
<dbReference type="AlphaFoldDB" id="A0A6S7ADV3"/>
<accession>A0A6S7ADV3</accession>
<comment type="catalytic activity">
    <reaction evidence="7">
        <text>[glutamine synthetase]-L-tyrosine + ATP = [glutamine synthetase]-O(4)-(5'-adenylyl)-L-tyrosine + diphosphate</text>
        <dbReference type="Rhea" id="RHEA:18589"/>
        <dbReference type="Rhea" id="RHEA-COMP:10660"/>
        <dbReference type="Rhea" id="RHEA-COMP:10661"/>
        <dbReference type="ChEBI" id="CHEBI:30616"/>
        <dbReference type="ChEBI" id="CHEBI:33019"/>
        <dbReference type="ChEBI" id="CHEBI:46858"/>
        <dbReference type="ChEBI" id="CHEBI:83624"/>
        <dbReference type="EC" id="2.7.7.42"/>
    </reaction>
</comment>
<dbReference type="GO" id="GO:0000820">
    <property type="term" value="P:regulation of glutamine family amino acid metabolic process"/>
    <property type="evidence" value="ECO:0007669"/>
    <property type="project" value="UniProtKB-UniRule"/>
</dbReference>
<dbReference type="NCBIfam" id="NF008292">
    <property type="entry name" value="PRK11072.1"/>
    <property type="match status" value="1"/>
</dbReference>
<evidence type="ECO:0000256" key="7">
    <source>
        <dbReference type="HAMAP-Rule" id="MF_00802"/>
    </source>
</evidence>
<sequence>MQYRPHLYLKHVHPSAALCTMSKPSLIAPALAWSGHLRRRLDAHPDLAAWLDEAVKHPVTPDLMAQWQNELAGPASAASAALPVDVCRMVLRKLRERVFSVLIVRDLTGQAPLEEVVGAMTTLADMAVAAAYRSVAAELSAVHGMPRDPATGKPQEMLIVGMGKLGGCELNVSSDIDLIMLYGEEGETDGPRRISHHEFYGRLTRRMMPVLSEVDANGQVFRTDLRLRPDGDAGPLAWSLDALEHYLIGQGREWERYAWLKARLMPAQAFEDSDSAAQARQLESLRVPFVYRKYFDFDALAALRALRERIRQDWQRRASARNGIDSANNIKLGDGGIREIEFVVQLAQLIRGGRMPALQKRGLLEALHAECVAGLIPEDDARRLEEAYRFLRRTEHALQYREDEQTHLLPGDPDLRAALAAALGMTAEDFENTLAAHREFVSQTFRNVFRMVGMGEEEAAPATAPDATADATPSSQPEPDSECELSEQIRQAFGNDADDLLRRAETLSGSHRVRSLPESSRRRMEVLLPAALRAALQTPAPHEAAVRLFDLIEKIAQRSAYLALLAEYPDTLARVARMVAASPWAAQYLTQHPLLLDSLIDWRTLFEPLDFGQIARQLTADMDACRLPDGDPDVERQMNLMRDVQRQASFQLLAQDLEGELTVEKLADQLSALADLLLTETIRRAWPLVNKVPGAEPHFAVIAYGKLGGKELGYASDLDLVFLFDDPRDDAAEVYAKLGRRMSSWLSTMTSSGRLYETDLRLRPDGDAGLLAVSLEAFEQYQHKHAWAWEHQALTRARFAAGDANLGERFEKIREDILVAPRDTAALRNEVLAMREKINAGHPNTTDRFDLKHDRGGMVDVEFVTQYLVLCHAGTHPVLVRNLGNIALLRLAGEAGLIPPDLAARSGDAYRTLRRVQHQLRLQGVEKARVAPDQLQSERAAVRELWTTVLG</sequence>
<dbReference type="CDD" id="cd05401">
    <property type="entry name" value="NT_GlnE_GlnD_like"/>
    <property type="match status" value="2"/>
</dbReference>
<reference evidence="11 12" key="1">
    <citation type="submission" date="2020-04" db="EMBL/GenBank/DDBJ databases">
        <authorList>
            <person name="De Canck E."/>
        </authorList>
    </citation>
    <scope>NUCLEOTIDE SEQUENCE [LARGE SCALE GENOMIC DNA]</scope>
    <source>
        <strain evidence="11 12">LMG 26690</strain>
    </source>
</reference>
<evidence type="ECO:0000256" key="4">
    <source>
        <dbReference type="ARBA" id="ARBA00022840"/>
    </source>
</evidence>
<dbReference type="GO" id="GO:0005524">
    <property type="term" value="F:ATP binding"/>
    <property type="evidence" value="ECO:0007669"/>
    <property type="project" value="UniProtKB-UniRule"/>
</dbReference>
<comment type="similarity">
    <text evidence="7">Belongs to the GlnE family.</text>
</comment>
<comment type="catalytic activity">
    <reaction evidence="7">
        <text>[glutamine synthetase]-O(4)-(5'-adenylyl)-L-tyrosine + phosphate = [glutamine synthetase]-L-tyrosine + ADP</text>
        <dbReference type="Rhea" id="RHEA:43716"/>
        <dbReference type="Rhea" id="RHEA-COMP:10660"/>
        <dbReference type="Rhea" id="RHEA-COMP:10661"/>
        <dbReference type="ChEBI" id="CHEBI:43474"/>
        <dbReference type="ChEBI" id="CHEBI:46858"/>
        <dbReference type="ChEBI" id="CHEBI:83624"/>
        <dbReference type="ChEBI" id="CHEBI:456216"/>
        <dbReference type="EC" id="2.7.7.89"/>
    </reaction>
</comment>
<evidence type="ECO:0000256" key="3">
    <source>
        <dbReference type="ARBA" id="ARBA00022741"/>
    </source>
</evidence>
<dbReference type="EC" id="2.7.7.89" evidence="7"/>
<dbReference type="InterPro" id="IPR013546">
    <property type="entry name" value="PII_UdlTrfase/GS_AdlTrfase"/>
</dbReference>
<feature type="domain" description="PII-uridylyltransferase/Glutamine-synthetase adenylyltransferase" evidence="10">
    <location>
        <begin position="304"/>
        <end position="449"/>
    </location>
</feature>
<dbReference type="Gene3D" id="1.20.120.330">
    <property type="entry name" value="Nucleotidyltransferases domain 2"/>
    <property type="match status" value="2"/>
</dbReference>
<dbReference type="EC" id="2.7.7.42" evidence="7"/>
<evidence type="ECO:0000256" key="8">
    <source>
        <dbReference type="SAM" id="MobiDB-lite"/>
    </source>
</evidence>
<evidence type="ECO:0000259" key="10">
    <source>
        <dbReference type="Pfam" id="PF08335"/>
    </source>
</evidence>
<comment type="cofactor">
    <cofactor evidence="7">
        <name>Mg(2+)</name>
        <dbReference type="ChEBI" id="CHEBI:18420"/>
    </cofactor>
</comment>
<feature type="domain" description="Glutamate-ammonia ligase adenylyltransferase repeated" evidence="9">
    <location>
        <begin position="573"/>
        <end position="812"/>
    </location>
</feature>
<feature type="region of interest" description="Adenylyl transferase" evidence="7">
    <location>
        <begin position="474"/>
        <end position="951"/>
    </location>
</feature>
<dbReference type="GO" id="GO:0047388">
    <property type="term" value="F:[glutamine synthetase]-adenylyl-L-tyrosine phosphorylase activity"/>
    <property type="evidence" value="ECO:0007669"/>
    <property type="project" value="UniProtKB-EC"/>
</dbReference>
<proteinExistence type="inferred from homology"/>
<dbReference type="InterPro" id="IPR023057">
    <property type="entry name" value="GlnE"/>
</dbReference>
<dbReference type="Gene3D" id="3.30.460.10">
    <property type="entry name" value="Beta Polymerase, domain 2"/>
    <property type="match status" value="2"/>
</dbReference>
<organism evidence="11 12">
    <name type="scientific">Achromobacter animicus</name>
    <dbReference type="NCBI Taxonomy" id="1389935"/>
    <lineage>
        <taxon>Bacteria</taxon>
        <taxon>Pseudomonadati</taxon>
        <taxon>Pseudomonadota</taxon>
        <taxon>Betaproteobacteria</taxon>
        <taxon>Burkholderiales</taxon>
        <taxon>Alcaligenaceae</taxon>
        <taxon>Achromobacter</taxon>
    </lineage>
</organism>
<dbReference type="Gene3D" id="1.20.120.1510">
    <property type="match status" value="1"/>
</dbReference>
<dbReference type="GO" id="GO:0000287">
    <property type="term" value="F:magnesium ion binding"/>
    <property type="evidence" value="ECO:0007669"/>
    <property type="project" value="UniProtKB-UniRule"/>
</dbReference>
<comment type="function">
    <text evidence="7">Involved in the regulation of glutamine synthetase GlnA, a key enzyme in the process to assimilate ammonia. When cellular nitrogen levels are high, the C-terminal adenylyl transferase (AT) inactivates GlnA by covalent transfer of an adenylyl group from ATP to specific tyrosine residue of GlnA, thus reducing its activity. Conversely, when nitrogen levels are low, the N-terminal adenylyl removase (AR) activates GlnA by removing the adenylyl group by phosphorolysis, increasing its activity. The regulatory region of GlnE binds the signal transduction protein PII (GlnB) which indicates the nitrogen status of the cell.</text>
</comment>
<evidence type="ECO:0000256" key="1">
    <source>
        <dbReference type="ARBA" id="ARBA00022679"/>
    </source>
</evidence>
<feature type="region of interest" description="Adenylyl removase" evidence="7">
    <location>
        <begin position="1"/>
        <end position="458"/>
    </location>
</feature>
<feature type="compositionally biased region" description="Low complexity" evidence="8">
    <location>
        <begin position="460"/>
        <end position="473"/>
    </location>
</feature>
<gene>
    <name evidence="7 11" type="primary">glnE</name>
    <name evidence="11" type="ORF">LMG26690_04472</name>
</gene>
<dbReference type="InterPro" id="IPR043519">
    <property type="entry name" value="NT_sf"/>
</dbReference>
<dbReference type="EMBL" id="CADIJM010000012">
    <property type="protein sequence ID" value="CAB3727403.1"/>
    <property type="molecule type" value="Genomic_DNA"/>
</dbReference>
<evidence type="ECO:0000256" key="6">
    <source>
        <dbReference type="ARBA" id="ARBA00023268"/>
    </source>
</evidence>
<dbReference type="PANTHER" id="PTHR30621">
    <property type="entry name" value="GLUTAMINE SYNTHETASE ADENYLYLTRANSFERASE"/>
    <property type="match status" value="1"/>
</dbReference>
<dbReference type="InterPro" id="IPR005190">
    <property type="entry name" value="GlnE_rpt_dom"/>
</dbReference>
<dbReference type="Pfam" id="PF03710">
    <property type="entry name" value="GlnE"/>
    <property type="match status" value="2"/>
</dbReference>
<keyword evidence="2 7" id="KW-0548">Nucleotidyltransferase</keyword>
<evidence type="ECO:0000259" key="9">
    <source>
        <dbReference type="Pfam" id="PF03710"/>
    </source>
</evidence>
<keyword evidence="3 7" id="KW-0547">Nucleotide-binding</keyword>
<dbReference type="GO" id="GO:0005829">
    <property type="term" value="C:cytosol"/>
    <property type="evidence" value="ECO:0007669"/>
    <property type="project" value="TreeGrafter"/>
</dbReference>
<name>A0A6S7ADV3_9BURK</name>
<keyword evidence="1 7" id="KW-0808">Transferase</keyword>